<dbReference type="AlphaFoldDB" id="A0AAV1DEW5"/>
<accession>A0AAV1DEW5</accession>
<evidence type="ECO:0000313" key="1">
    <source>
        <dbReference type="EMBL" id="CAI9106405.1"/>
    </source>
</evidence>
<dbReference type="Proteomes" id="UP001161247">
    <property type="component" value="Chromosome 5"/>
</dbReference>
<evidence type="ECO:0000313" key="2">
    <source>
        <dbReference type="Proteomes" id="UP001161247"/>
    </source>
</evidence>
<gene>
    <name evidence="1" type="ORF">OLC1_LOCUS14904</name>
</gene>
<dbReference type="EMBL" id="OX459122">
    <property type="protein sequence ID" value="CAI9106405.1"/>
    <property type="molecule type" value="Genomic_DNA"/>
</dbReference>
<proteinExistence type="predicted"/>
<organism evidence="1 2">
    <name type="scientific">Oldenlandia corymbosa var. corymbosa</name>
    <dbReference type="NCBI Taxonomy" id="529605"/>
    <lineage>
        <taxon>Eukaryota</taxon>
        <taxon>Viridiplantae</taxon>
        <taxon>Streptophyta</taxon>
        <taxon>Embryophyta</taxon>
        <taxon>Tracheophyta</taxon>
        <taxon>Spermatophyta</taxon>
        <taxon>Magnoliopsida</taxon>
        <taxon>eudicotyledons</taxon>
        <taxon>Gunneridae</taxon>
        <taxon>Pentapetalae</taxon>
        <taxon>asterids</taxon>
        <taxon>lamiids</taxon>
        <taxon>Gentianales</taxon>
        <taxon>Rubiaceae</taxon>
        <taxon>Rubioideae</taxon>
        <taxon>Spermacoceae</taxon>
        <taxon>Hedyotis-Oldenlandia complex</taxon>
        <taxon>Oldenlandia</taxon>
    </lineage>
</organism>
<name>A0AAV1DEW5_OLDCO</name>
<reference evidence="1" key="1">
    <citation type="submission" date="2023-03" db="EMBL/GenBank/DDBJ databases">
        <authorList>
            <person name="Julca I."/>
        </authorList>
    </citation>
    <scope>NUCLEOTIDE SEQUENCE</scope>
</reference>
<sequence length="108" mass="11415">MVESQTPVAETLLAETQVAKTLVAEAQAAETPTVEVVRSEGSSSGLTDKEKSVVIVDVPSEIVLVTTVFNSFAALATIEEAATEVVDGDGEELVENVYIEDPPPRNQI</sequence>
<keyword evidence="2" id="KW-1185">Reference proteome</keyword>
<protein>
    <submittedName>
        <fullName evidence="1">OLC1v1005554C1</fullName>
    </submittedName>
</protein>